<accession>A0A811Y845</accession>
<feature type="compositionally biased region" description="Low complexity" evidence="1">
    <location>
        <begin position="92"/>
        <end position="104"/>
    </location>
</feature>
<name>A0A811Y845_NYCPR</name>
<proteinExistence type="predicted"/>
<gene>
    <name evidence="2" type="ORF">NYPRO_LOCUS6516</name>
</gene>
<reference evidence="2" key="1">
    <citation type="submission" date="2020-12" db="EMBL/GenBank/DDBJ databases">
        <authorList>
            <consortium name="Molecular Ecology Group"/>
        </authorList>
    </citation>
    <scope>NUCLEOTIDE SEQUENCE</scope>
    <source>
        <strain evidence="2">TBG_1078</strain>
    </source>
</reference>
<evidence type="ECO:0000256" key="1">
    <source>
        <dbReference type="SAM" id="MobiDB-lite"/>
    </source>
</evidence>
<dbReference type="EMBL" id="CAJHUB010000672">
    <property type="protein sequence ID" value="CAD7673721.1"/>
    <property type="molecule type" value="Genomic_DNA"/>
</dbReference>
<dbReference type="AlphaFoldDB" id="A0A811Y845"/>
<organism evidence="2 3">
    <name type="scientific">Nyctereutes procyonoides</name>
    <name type="common">Raccoon dog</name>
    <name type="synonym">Canis procyonoides</name>
    <dbReference type="NCBI Taxonomy" id="34880"/>
    <lineage>
        <taxon>Eukaryota</taxon>
        <taxon>Metazoa</taxon>
        <taxon>Chordata</taxon>
        <taxon>Craniata</taxon>
        <taxon>Vertebrata</taxon>
        <taxon>Euteleostomi</taxon>
        <taxon>Mammalia</taxon>
        <taxon>Eutheria</taxon>
        <taxon>Laurasiatheria</taxon>
        <taxon>Carnivora</taxon>
        <taxon>Caniformia</taxon>
        <taxon>Canidae</taxon>
        <taxon>Nyctereutes</taxon>
    </lineage>
</organism>
<evidence type="ECO:0000313" key="2">
    <source>
        <dbReference type="EMBL" id="CAD7673721.1"/>
    </source>
</evidence>
<keyword evidence="3" id="KW-1185">Reference proteome</keyword>
<comment type="caution">
    <text evidence="2">The sequence shown here is derived from an EMBL/GenBank/DDBJ whole genome shotgun (WGS) entry which is preliminary data.</text>
</comment>
<dbReference type="Proteomes" id="UP000645828">
    <property type="component" value="Unassembled WGS sequence"/>
</dbReference>
<feature type="region of interest" description="Disordered" evidence="1">
    <location>
        <begin position="35"/>
        <end position="137"/>
    </location>
</feature>
<evidence type="ECO:0000313" key="3">
    <source>
        <dbReference type="Proteomes" id="UP000645828"/>
    </source>
</evidence>
<protein>
    <submittedName>
        <fullName evidence="2">(raccoon dog) hypothetical protein</fullName>
    </submittedName>
</protein>
<sequence>MMLQVRLELTTSASPAHILLYKYRALTDCATGAPAPHFRSLATRPTETGPRSPLGARPGCSRSPPAPGPPLEHRGCRPLRGPEGAGRGGRGAVPAGTRRPLPGHRGCGGGGGRQVQALGRPRNTRPRGASGGTVIPAPPPYTHTHTHTHTHTYTHTHSLGTAVGTQMICRMNEGVCPKRSTEGFLYIFLLNGTKLSFQSKP</sequence>